<keyword evidence="1" id="KW-0812">Transmembrane</keyword>
<dbReference type="HOGENOM" id="CLU_2918741_0_0_10"/>
<dbReference type="Proteomes" id="UP000032417">
    <property type="component" value="Chromosome 1"/>
</dbReference>
<evidence type="ECO:0000313" key="3">
    <source>
        <dbReference type="Proteomes" id="UP000032417"/>
    </source>
</evidence>
<proteinExistence type="predicted"/>
<keyword evidence="1" id="KW-1133">Transmembrane helix</keyword>
<reference evidence="2 3" key="1">
    <citation type="submission" date="2014-08" db="EMBL/GenBank/DDBJ databases">
        <authorList>
            <person name="Wibberg D."/>
        </authorList>
    </citation>
    <scope>NUCLEOTIDE SEQUENCE [LARGE SCALE GENOMIC DNA]</scope>
    <source>
        <strain evidence="3">ING2-E5B</strain>
    </source>
</reference>
<feature type="transmembrane region" description="Helical" evidence="1">
    <location>
        <begin position="7"/>
        <end position="29"/>
    </location>
</feature>
<evidence type="ECO:0000313" key="2">
    <source>
        <dbReference type="EMBL" id="CEA16698.1"/>
    </source>
</evidence>
<dbReference type="STRING" id="1562970.ING2E5B_1966"/>
<name>A0A098C2Q8_9BACT</name>
<dbReference type="KEGG" id="pbt:ING2E5B_1966"/>
<protein>
    <submittedName>
        <fullName evidence="2">Putative membrane protein</fullName>
    </submittedName>
</protein>
<accession>A0A098C2Q8</accession>
<organism evidence="2 3">
    <name type="scientific">Fermentimonas caenicola</name>
    <dbReference type="NCBI Taxonomy" id="1562970"/>
    <lineage>
        <taxon>Bacteria</taxon>
        <taxon>Pseudomonadati</taxon>
        <taxon>Bacteroidota</taxon>
        <taxon>Bacteroidia</taxon>
        <taxon>Bacteroidales</taxon>
        <taxon>Dysgonomonadaceae</taxon>
        <taxon>Fermentimonas</taxon>
    </lineage>
</organism>
<sequence length="61" mass="6855">MSKIKKIIKVLWIIIAIIATASIISLIILPQWKGIFLAGSGGFLILNILIAMFFLKHNYKN</sequence>
<keyword evidence="1" id="KW-0472">Membrane</keyword>
<dbReference type="AlphaFoldDB" id="A0A098C2Q8"/>
<keyword evidence="3" id="KW-1185">Reference proteome</keyword>
<dbReference type="EMBL" id="LN515532">
    <property type="protein sequence ID" value="CEA16698.1"/>
    <property type="molecule type" value="Genomic_DNA"/>
</dbReference>
<gene>
    <name evidence="2" type="ORF">ING2E5B_1966</name>
</gene>
<evidence type="ECO:0000256" key="1">
    <source>
        <dbReference type="SAM" id="Phobius"/>
    </source>
</evidence>
<feature type="transmembrane region" description="Helical" evidence="1">
    <location>
        <begin position="35"/>
        <end position="55"/>
    </location>
</feature>